<organism evidence="2 3">
    <name type="scientific">Nocardia pseudobrasiliensis</name>
    <dbReference type="NCBI Taxonomy" id="45979"/>
    <lineage>
        <taxon>Bacteria</taxon>
        <taxon>Bacillati</taxon>
        <taxon>Actinomycetota</taxon>
        <taxon>Actinomycetes</taxon>
        <taxon>Mycobacteriales</taxon>
        <taxon>Nocardiaceae</taxon>
        <taxon>Nocardia</taxon>
    </lineage>
</organism>
<evidence type="ECO:0000313" key="3">
    <source>
        <dbReference type="Proteomes" id="UP000254869"/>
    </source>
</evidence>
<keyword evidence="3" id="KW-1185">Reference proteome</keyword>
<accession>A0A370I3M3</accession>
<keyword evidence="1" id="KW-0472">Membrane</keyword>
<name>A0A370I3M3_9NOCA</name>
<evidence type="ECO:0000256" key="1">
    <source>
        <dbReference type="SAM" id="Phobius"/>
    </source>
</evidence>
<sequence>MGRHPQRTPFYGVLMLLVAMLGGFAVQQLPHPALRVLGYIALVAIGLVGFVLTFRDYS</sequence>
<keyword evidence="1" id="KW-1133">Transmembrane helix</keyword>
<keyword evidence="1" id="KW-0812">Transmembrane</keyword>
<dbReference type="EMBL" id="QQBC01000009">
    <property type="protein sequence ID" value="RDI63914.1"/>
    <property type="molecule type" value="Genomic_DNA"/>
</dbReference>
<feature type="transmembrane region" description="Helical" evidence="1">
    <location>
        <begin position="36"/>
        <end position="54"/>
    </location>
</feature>
<feature type="transmembrane region" description="Helical" evidence="1">
    <location>
        <begin position="12"/>
        <end position="30"/>
    </location>
</feature>
<dbReference type="AlphaFoldDB" id="A0A370I3M3"/>
<comment type="caution">
    <text evidence="2">The sequence shown here is derived from an EMBL/GenBank/DDBJ whole genome shotgun (WGS) entry which is preliminary data.</text>
</comment>
<dbReference type="STRING" id="1210086.GCA_001613105_05422"/>
<gene>
    <name evidence="2" type="ORF">DFR76_109254</name>
</gene>
<proteinExistence type="predicted"/>
<reference evidence="2 3" key="1">
    <citation type="submission" date="2018-07" db="EMBL/GenBank/DDBJ databases">
        <title>Genomic Encyclopedia of Type Strains, Phase IV (KMG-IV): sequencing the most valuable type-strain genomes for metagenomic binning, comparative biology and taxonomic classification.</title>
        <authorList>
            <person name="Goeker M."/>
        </authorList>
    </citation>
    <scope>NUCLEOTIDE SEQUENCE [LARGE SCALE GENOMIC DNA]</scope>
    <source>
        <strain evidence="2 3">DSM 44290</strain>
    </source>
</reference>
<dbReference type="Proteomes" id="UP000254869">
    <property type="component" value="Unassembled WGS sequence"/>
</dbReference>
<evidence type="ECO:0000313" key="2">
    <source>
        <dbReference type="EMBL" id="RDI63914.1"/>
    </source>
</evidence>
<protein>
    <submittedName>
        <fullName evidence="2">Uncharacterized protein</fullName>
    </submittedName>
</protein>